<protein>
    <submittedName>
        <fullName evidence="6">AcrR family transcriptional regulator</fullName>
    </submittedName>
</protein>
<dbReference type="InterPro" id="IPR036271">
    <property type="entry name" value="Tet_transcr_reg_TetR-rel_C_sf"/>
</dbReference>
<feature type="DNA-binding region" description="H-T-H motif" evidence="4">
    <location>
        <begin position="17"/>
        <end position="36"/>
    </location>
</feature>
<evidence type="ECO:0000256" key="1">
    <source>
        <dbReference type="ARBA" id="ARBA00023015"/>
    </source>
</evidence>
<dbReference type="AlphaFoldDB" id="A0A7W4UXI6"/>
<reference evidence="6 7" key="1">
    <citation type="submission" date="2020-08" db="EMBL/GenBank/DDBJ databases">
        <title>Sequencing the genomes of 1000 actinobacteria strains.</title>
        <authorList>
            <person name="Klenk H.-P."/>
        </authorList>
    </citation>
    <scope>NUCLEOTIDE SEQUENCE [LARGE SCALE GENOMIC DNA]</scope>
    <source>
        <strain evidence="6 7">DSM 20146</strain>
    </source>
</reference>
<evidence type="ECO:0000256" key="4">
    <source>
        <dbReference type="PROSITE-ProRule" id="PRU00335"/>
    </source>
</evidence>
<dbReference type="Gene3D" id="1.10.357.10">
    <property type="entry name" value="Tetracycline Repressor, domain 2"/>
    <property type="match status" value="1"/>
</dbReference>
<feature type="domain" description="HTH tetR-type" evidence="5">
    <location>
        <begin position="1"/>
        <end position="54"/>
    </location>
</feature>
<evidence type="ECO:0000313" key="6">
    <source>
        <dbReference type="EMBL" id="MBB2967962.1"/>
    </source>
</evidence>
<keyword evidence="1" id="KW-0805">Transcription regulation</keyword>
<evidence type="ECO:0000256" key="2">
    <source>
        <dbReference type="ARBA" id="ARBA00023125"/>
    </source>
</evidence>
<keyword evidence="7" id="KW-1185">Reference proteome</keyword>
<dbReference type="InterPro" id="IPR004111">
    <property type="entry name" value="Repressor_TetR_C"/>
</dbReference>
<name>A0A7W4UXI6_LEIAQ</name>
<dbReference type="GO" id="GO:0003700">
    <property type="term" value="F:DNA-binding transcription factor activity"/>
    <property type="evidence" value="ECO:0007669"/>
    <property type="project" value="TreeGrafter"/>
</dbReference>
<keyword evidence="3" id="KW-0804">Transcription</keyword>
<dbReference type="Proteomes" id="UP000538196">
    <property type="component" value="Unassembled WGS sequence"/>
</dbReference>
<dbReference type="SUPFAM" id="SSF48498">
    <property type="entry name" value="Tetracyclin repressor-like, C-terminal domain"/>
    <property type="match status" value="1"/>
</dbReference>
<dbReference type="Gene3D" id="1.10.10.60">
    <property type="entry name" value="Homeodomain-like"/>
    <property type="match status" value="1"/>
</dbReference>
<proteinExistence type="predicted"/>
<dbReference type="InterPro" id="IPR001647">
    <property type="entry name" value="HTH_TetR"/>
</dbReference>
<evidence type="ECO:0000259" key="5">
    <source>
        <dbReference type="PROSITE" id="PS50977"/>
    </source>
</evidence>
<sequence length="203" mass="22112">MDAAIALLDTKGPGGLTFRSLATELQTGHGAIQWHVQNKDEIVAAASDSILTRALEPPTSGPTPRASIHGIALGVFTAIDAHPWLGQQLFAVPWQSATVQLWEKLGRSLEELGLADSFLFTAVSTLVDYIVGVGRQNAFNTHTLAAGQEREDFLDTVADRWQSLDPVEYPFVNRMADQLRAHDDRTEFLNGIDIILDGLEAAH</sequence>
<dbReference type="PANTHER" id="PTHR30055:SF151">
    <property type="entry name" value="TRANSCRIPTIONAL REGULATORY PROTEIN"/>
    <property type="match status" value="1"/>
</dbReference>
<dbReference type="PANTHER" id="PTHR30055">
    <property type="entry name" value="HTH-TYPE TRANSCRIPTIONAL REGULATOR RUTR"/>
    <property type="match status" value="1"/>
</dbReference>
<keyword evidence="2 4" id="KW-0238">DNA-binding</keyword>
<dbReference type="PROSITE" id="PS50977">
    <property type="entry name" value="HTH_TETR_2"/>
    <property type="match status" value="1"/>
</dbReference>
<dbReference type="EMBL" id="JACHVP010000003">
    <property type="protein sequence ID" value="MBB2967962.1"/>
    <property type="molecule type" value="Genomic_DNA"/>
</dbReference>
<dbReference type="Pfam" id="PF00440">
    <property type="entry name" value="TetR_N"/>
    <property type="match status" value="1"/>
</dbReference>
<dbReference type="GO" id="GO:0045892">
    <property type="term" value="P:negative regulation of DNA-templated transcription"/>
    <property type="evidence" value="ECO:0007669"/>
    <property type="project" value="InterPro"/>
</dbReference>
<dbReference type="GO" id="GO:0000976">
    <property type="term" value="F:transcription cis-regulatory region binding"/>
    <property type="evidence" value="ECO:0007669"/>
    <property type="project" value="TreeGrafter"/>
</dbReference>
<evidence type="ECO:0000313" key="7">
    <source>
        <dbReference type="Proteomes" id="UP000538196"/>
    </source>
</evidence>
<evidence type="ECO:0000256" key="3">
    <source>
        <dbReference type="ARBA" id="ARBA00023163"/>
    </source>
</evidence>
<dbReference type="Pfam" id="PF02909">
    <property type="entry name" value="TetR_C_1"/>
    <property type="match status" value="1"/>
</dbReference>
<comment type="caution">
    <text evidence="6">The sequence shown here is derived from an EMBL/GenBank/DDBJ whole genome shotgun (WGS) entry which is preliminary data.</text>
</comment>
<organism evidence="6 7">
    <name type="scientific">Leifsonia aquatica</name>
    <name type="common">Corynebacterium aquaticum</name>
    <dbReference type="NCBI Taxonomy" id="144185"/>
    <lineage>
        <taxon>Bacteria</taxon>
        <taxon>Bacillati</taxon>
        <taxon>Actinomycetota</taxon>
        <taxon>Actinomycetes</taxon>
        <taxon>Micrococcales</taxon>
        <taxon>Microbacteriaceae</taxon>
        <taxon>Leifsonia</taxon>
    </lineage>
</organism>
<dbReference type="InterPro" id="IPR009057">
    <property type="entry name" value="Homeodomain-like_sf"/>
</dbReference>
<dbReference type="RefSeq" id="WP_021765402.1">
    <property type="nucleotide sequence ID" value="NZ_JACHVP010000003.1"/>
</dbReference>
<dbReference type="InterPro" id="IPR050109">
    <property type="entry name" value="HTH-type_TetR-like_transc_reg"/>
</dbReference>
<gene>
    <name evidence="6" type="ORF">FHX33_002732</name>
</gene>
<dbReference type="SUPFAM" id="SSF46689">
    <property type="entry name" value="Homeodomain-like"/>
    <property type="match status" value="1"/>
</dbReference>
<accession>A0A7W4UXI6</accession>